<proteinExistence type="predicted"/>
<reference evidence="1" key="1">
    <citation type="journal article" date="2015" name="Nature">
        <title>Complex archaea that bridge the gap between prokaryotes and eukaryotes.</title>
        <authorList>
            <person name="Spang A."/>
            <person name="Saw J.H."/>
            <person name="Jorgensen S.L."/>
            <person name="Zaremba-Niedzwiedzka K."/>
            <person name="Martijn J."/>
            <person name="Lind A.E."/>
            <person name="van Eijk R."/>
            <person name="Schleper C."/>
            <person name="Guy L."/>
            <person name="Ettema T.J."/>
        </authorList>
    </citation>
    <scope>NUCLEOTIDE SEQUENCE</scope>
</reference>
<sequence length="109" mass="12351">MSDNKFPAKWEKHLPSGFEDAVGTMGDEDMEETLVKCEKNIHITEKEKEDDDTINSAKTLVKDQSLKYNLYISMQKAKIRYIIHTMEGRGKVSDEVDDTLPAVDGKDGN</sequence>
<gene>
    <name evidence="1" type="ORF">LCGC14_0880700</name>
</gene>
<comment type="caution">
    <text evidence="1">The sequence shown here is derived from an EMBL/GenBank/DDBJ whole genome shotgun (WGS) entry which is preliminary data.</text>
</comment>
<dbReference type="EMBL" id="LAZR01002767">
    <property type="protein sequence ID" value="KKN25838.1"/>
    <property type="molecule type" value="Genomic_DNA"/>
</dbReference>
<name>A0A0F9S913_9ZZZZ</name>
<evidence type="ECO:0000313" key="1">
    <source>
        <dbReference type="EMBL" id="KKN25838.1"/>
    </source>
</evidence>
<organism evidence="1">
    <name type="scientific">marine sediment metagenome</name>
    <dbReference type="NCBI Taxonomy" id="412755"/>
    <lineage>
        <taxon>unclassified sequences</taxon>
        <taxon>metagenomes</taxon>
        <taxon>ecological metagenomes</taxon>
    </lineage>
</organism>
<accession>A0A0F9S913</accession>
<dbReference type="AlphaFoldDB" id="A0A0F9S913"/>
<protein>
    <submittedName>
        <fullName evidence="1">Uncharacterized protein</fullName>
    </submittedName>
</protein>